<dbReference type="CDD" id="cd10322">
    <property type="entry name" value="SLC5sbd"/>
    <property type="match status" value="1"/>
</dbReference>
<keyword evidence="10 13" id="KW-0472">Membrane</keyword>
<dbReference type="EC" id="2.7.13.3" evidence="4"/>
<dbReference type="InterPro" id="IPR011006">
    <property type="entry name" value="CheY-like_superfamily"/>
</dbReference>
<comment type="similarity">
    <text evidence="3">Belongs to the sodium:solute symporter (SSF) (TC 2.A.21) family.</text>
</comment>
<feature type="transmembrane region" description="Helical" evidence="13">
    <location>
        <begin position="115"/>
        <end position="134"/>
    </location>
</feature>
<dbReference type="GO" id="GO:0005886">
    <property type="term" value="C:plasma membrane"/>
    <property type="evidence" value="ECO:0007669"/>
    <property type="project" value="TreeGrafter"/>
</dbReference>
<dbReference type="PROSITE" id="PS50109">
    <property type="entry name" value="HIS_KIN"/>
    <property type="match status" value="1"/>
</dbReference>
<dbReference type="GO" id="GO:0000155">
    <property type="term" value="F:phosphorelay sensor kinase activity"/>
    <property type="evidence" value="ECO:0007669"/>
    <property type="project" value="InterPro"/>
</dbReference>
<dbReference type="InterPro" id="IPR003594">
    <property type="entry name" value="HATPase_dom"/>
</dbReference>
<dbReference type="SMART" id="SM00448">
    <property type="entry name" value="REC"/>
    <property type="match status" value="1"/>
</dbReference>
<dbReference type="InterPro" id="IPR004358">
    <property type="entry name" value="Sig_transdc_His_kin-like_C"/>
</dbReference>
<evidence type="ECO:0000256" key="6">
    <source>
        <dbReference type="ARBA" id="ARBA00022679"/>
    </source>
</evidence>
<protein>
    <recommendedName>
        <fullName evidence="4">histidine kinase</fullName>
        <ecNumber evidence="4">2.7.13.3</ecNumber>
    </recommendedName>
</protein>
<dbReference type="PANTHER" id="PTHR43047">
    <property type="entry name" value="TWO-COMPONENT HISTIDINE PROTEIN KINASE"/>
    <property type="match status" value="1"/>
</dbReference>
<feature type="transmembrane region" description="Helical" evidence="13">
    <location>
        <begin position="201"/>
        <end position="219"/>
    </location>
</feature>
<comment type="subcellular location">
    <subcellularLocation>
        <location evidence="2">Membrane</location>
        <topology evidence="2">Multi-pass membrane protein</topology>
    </subcellularLocation>
</comment>
<dbReference type="Pfam" id="PF00072">
    <property type="entry name" value="Response_reg"/>
    <property type="match status" value="1"/>
</dbReference>
<dbReference type="Gene3D" id="3.30.565.10">
    <property type="entry name" value="Histidine kinase-like ATPase, C-terminal domain"/>
    <property type="match status" value="1"/>
</dbReference>
<dbReference type="Pfam" id="PF12860">
    <property type="entry name" value="PAS_7"/>
    <property type="match status" value="1"/>
</dbReference>
<evidence type="ECO:0000313" key="17">
    <source>
        <dbReference type="Proteomes" id="UP000606044"/>
    </source>
</evidence>
<feature type="transmembrane region" description="Helical" evidence="13">
    <location>
        <begin position="40"/>
        <end position="64"/>
    </location>
</feature>
<dbReference type="Proteomes" id="UP000606044">
    <property type="component" value="Unassembled WGS sequence"/>
</dbReference>
<evidence type="ECO:0000256" key="1">
    <source>
        <dbReference type="ARBA" id="ARBA00000085"/>
    </source>
</evidence>
<dbReference type="CDD" id="cd00156">
    <property type="entry name" value="REC"/>
    <property type="match status" value="1"/>
</dbReference>
<comment type="catalytic activity">
    <reaction evidence="1">
        <text>ATP + protein L-histidine = ADP + protein N-phospho-L-histidine.</text>
        <dbReference type="EC" id="2.7.13.3"/>
    </reaction>
</comment>
<dbReference type="Gene3D" id="1.20.1730.10">
    <property type="entry name" value="Sodium/glucose cotransporter"/>
    <property type="match status" value="1"/>
</dbReference>
<dbReference type="SUPFAM" id="SSF47384">
    <property type="entry name" value="Homodimeric domain of signal transducing histidine kinase"/>
    <property type="match status" value="1"/>
</dbReference>
<evidence type="ECO:0000259" key="14">
    <source>
        <dbReference type="PROSITE" id="PS50109"/>
    </source>
</evidence>
<dbReference type="NCBIfam" id="NF041832">
    <property type="entry name" value="near_NosP_CTERM"/>
    <property type="match status" value="1"/>
</dbReference>
<dbReference type="InterPro" id="IPR001789">
    <property type="entry name" value="Sig_transdc_resp-reg_receiver"/>
</dbReference>
<dbReference type="Gene3D" id="3.30.450.20">
    <property type="entry name" value="PAS domain"/>
    <property type="match status" value="1"/>
</dbReference>
<dbReference type="PROSITE" id="PS50110">
    <property type="entry name" value="RESPONSE_REGULATORY"/>
    <property type="match status" value="1"/>
</dbReference>
<dbReference type="InterPro" id="IPR003661">
    <property type="entry name" value="HisK_dim/P_dom"/>
</dbReference>
<evidence type="ECO:0000259" key="15">
    <source>
        <dbReference type="PROSITE" id="PS50110"/>
    </source>
</evidence>
<keyword evidence="5 11" id="KW-0597">Phosphoprotein</keyword>
<dbReference type="Pfam" id="PF02518">
    <property type="entry name" value="HATPase_c"/>
    <property type="match status" value="1"/>
</dbReference>
<feature type="coiled-coil region" evidence="12">
    <location>
        <begin position="767"/>
        <end position="808"/>
    </location>
</feature>
<dbReference type="Pfam" id="PF00512">
    <property type="entry name" value="HisKA"/>
    <property type="match status" value="1"/>
</dbReference>
<feature type="transmembrane region" description="Helical" evidence="13">
    <location>
        <begin position="6"/>
        <end position="28"/>
    </location>
</feature>
<dbReference type="GO" id="GO:0022857">
    <property type="term" value="F:transmembrane transporter activity"/>
    <property type="evidence" value="ECO:0007669"/>
    <property type="project" value="InterPro"/>
</dbReference>
<dbReference type="SMART" id="SM00388">
    <property type="entry name" value="HisKA"/>
    <property type="match status" value="1"/>
</dbReference>
<dbReference type="InterPro" id="IPR038377">
    <property type="entry name" value="Na/Glc_symporter_sf"/>
</dbReference>
<keyword evidence="7 13" id="KW-0812">Transmembrane</keyword>
<dbReference type="InterPro" id="IPR005467">
    <property type="entry name" value="His_kinase_dom"/>
</dbReference>
<keyword evidence="6" id="KW-0808">Transferase</keyword>
<evidence type="ECO:0000256" key="8">
    <source>
        <dbReference type="ARBA" id="ARBA00022777"/>
    </source>
</evidence>
<feature type="modified residue" description="4-aspartylphosphate" evidence="11">
    <location>
        <position position="1101"/>
    </location>
</feature>
<dbReference type="FunFam" id="1.10.287.130:FF:000063">
    <property type="entry name" value="Hybrid sensor histidine kinase/response regulator"/>
    <property type="match status" value="1"/>
</dbReference>
<evidence type="ECO:0000256" key="11">
    <source>
        <dbReference type="PROSITE-ProRule" id="PRU00169"/>
    </source>
</evidence>
<dbReference type="CDD" id="cd00082">
    <property type="entry name" value="HisKA"/>
    <property type="match status" value="1"/>
</dbReference>
<accession>A0A917F4N8</accession>
<feature type="transmembrane region" description="Helical" evidence="13">
    <location>
        <begin position="330"/>
        <end position="363"/>
    </location>
</feature>
<dbReference type="AlphaFoldDB" id="A0A917F4N8"/>
<evidence type="ECO:0000256" key="5">
    <source>
        <dbReference type="ARBA" id="ARBA00022553"/>
    </source>
</evidence>
<sequence>MLQAWVVVILAFAYIGSLFAVASFGDRWSPGRVLATSRPFIYALSLAVYCTSWTFYGSVGLATAQGYDFLTIYVGPVLVIAIGTPVLLRVVRLAKAHNITSIADFIAARYGKNQGIAALVALVAVVGAIPYISLQLKAVAASLVAVIGHLTGNETVGPVVGDLALFVAFAMAVFAILFGTRHTDATEHQEGLMLAVATESLVKLIAFLAVGGLVTFVIFNGPGDLWRAAVAGGVATPFQHGVSLENWITMTVLSAGAFVLLPRQFHVAVVENKSEAEIRRARWLFPLYLVLINLFVVPIALAGMTLFRGGGVDSDVYVLAVPLASGYEGFAVLAFIGGLSAATAMVIVESVALAIMISNDLVVPVLLRRRARRANREGGGGESLSAHDMSETLLLVRRAAIFAIMFLAYLYYRTTGEVQLAQIGLLSFAAIAQVGPAFAAGLMWQRATARGAMVGILIGVGMWAYTLLLPNLADAGLVPRAIVLEGPFGLGWLRPTALLGLEATPLAHGVAWSLALNTLSLIIVSFLTRPSDIERVQAGLFVPGGQAMVRPPFRRWRSAVGTEELIATVARYLGQERTRSAFDTFARDNGIRLDPLREADAHLVRFAEHLLASAIGAASSRLVLSLLLRKRTVSTKAALQLLDDASAAIQYNRELLQNAIDHVGQGIAVFDREARLVCWNRGFGAMLDLPPDCYAIGIPLADILANAPPDGEMPQAGARLARYAAATGAVLERLSQRGAVIEVRSDPMPDGGTVVTYTDITASVEAETALERANETLERRVRERTEELERLNGALEKAKGEAEEANISKTRFLAAASHDILQPLNAARLYVTSLVERARGADAEKLAGNIDASLEAVEEILVALLDISRLDSGTLKPEISPFRLDEVLKQLQLEFTPLAQEKGIDLTFVPCSLSVRSDRRLLRRLLQNLISNAVKYTPRGRVLVGCRRRRGRLVVEVIDTGLGIPRSKQKLVFQEFQRLDQGAREARGLGLGLSIVERIGRVLDHPVSLRSASGKGTVFAVTLPVAVPLPEERLELPPPPRGVAQLSGLTVLAIDNEPAILDGMELLLTGWGCHVVKAPDVAGALEAVRLARAQPDVVLVDYHLDEGTGIEAVAALRWQLGRLPAGLITADRTRRVREAAREADMAVLHKPLKPAALRALLAQARVAGKAAE</sequence>
<organism evidence="16 17">
    <name type="scientific">Azorhizobium oxalatiphilum</name>
    <dbReference type="NCBI Taxonomy" id="980631"/>
    <lineage>
        <taxon>Bacteria</taxon>
        <taxon>Pseudomonadati</taxon>
        <taxon>Pseudomonadota</taxon>
        <taxon>Alphaproteobacteria</taxon>
        <taxon>Hyphomicrobiales</taxon>
        <taxon>Xanthobacteraceae</taxon>
        <taxon>Azorhizobium</taxon>
    </lineage>
</organism>
<reference evidence="16" key="2">
    <citation type="submission" date="2020-09" db="EMBL/GenBank/DDBJ databases">
        <authorList>
            <person name="Sun Q."/>
            <person name="Sedlacek I."/>
        </authorList>
    </citation>
    <scope>NUCLEOTIDE SEQUENCE</scope>
    <source>
        <strain evidence="16">CCM 7897</strain>
    </source>
</reference>
<dbReference type="InterPro" id="IPR036890">
    <property type="entry name" value="HATPase_C_sf"/>
</dbReference>
<feature type="transmembrane region" description="Helical" evidence="13">
    <location>
        <begin position="163"/>
        <end position="180"/>
    </location>
</feature>
<feature type="transmembrane region" description="Helical" evidence="13">
    <location>
        <begin position="244"/>
        <end position="262"/>
    </location>
</feature>
<dbReference type="GO" id="GO:0009927">
    <property type="term" value="F:histidine phosphotransfer kinase activity"/>
    <property type="evidence" value="ECO:0007669"/>
    <property type="project" value="TreeGrafter"/>
</dbReference>
<dbReference type="FunFam" id="3.30.565.10:FF:000049">
    <property type="entry name" value="Two-component sensor histidine kinase"/>
    <property type="match status" value="1"/>
</dbReference>
<dbReference type="Gene3D" id="1.10.287.130">
    <property type="match status" value="1"/>
</dbReference>
<dbReference type="InterPro" id="IPR036097">
    <property type="entry name" value="HisK_dim/P_sf"/>
</dbReference>
<dbReference type="SUPFAM" id="SSF55874">
    <property type="entry name" value="ATPase domain of HSP90 chaperone/DNA topoisomerase II/histidine kinase"/>
    <property type="match status" value="1"/>
</dbReference>
<feature type="domain" description="Histidine kinase" evidence="14">
    <location>
        <begin position="815"/>
        <end position="1027"/>
    </location>
</feature>
<proteinExistence type="inferred from homology"/>
<feature type="transmembrane region" description="Helical" evidence="13">
    <location>
        <begin position="451"/>
        <end position="469"/>
    </location>
</feature>
<evidence type="ECO:0000313" key="16">
    <source>
        <dbReference type="EMBL" id="GGF46277.1"/>
    </source>
</evidence>
<dbReference type="SUPFAM" id="SSF52172">
    <property type="entry name" value="CheY-like"/>
    <property type="match status" value="1"/>
</dbReference>
<evidence type="ECO:0000256" key="4">
    <source>
        <dbReference type="ARBA" id="ARBA00012438"/>
    </source>
</evidence>
<keyword evidence="17" id="KW-1185">Reference proteome</keyword>
<dbReference type="InterPro" id="IPR035965">
    <property type="entry name" value="PAS-like_dom_sf"/>
</dbReference>
<dbReference type="PANTHER" id="PTHR43047:SF9">
    <property type="entry name" value="HISTIDINE KINASE"/>
    <property type="match status" value="1"/>
</dbReference>
<feature type="transmembrane region" description="Helical" evidence="13">
    <location>
        <begin position="283"/>
        <end position="310"/>
    </location>
</feature>
<dbReference type="Gene3D" id="3.40.50.2300">
    <property type="match status" value="1"/>
</dbReference>
<evidence type="ECO:0000256" key="12">
    <source>
        <dbReference type="SAM" id="Coils"/>
    </source>
</evidence>
<feature type="domain" description="Response regulatory" evidence="15">
    <location>
        <begin position="1050"/>
        <end position="1165"/>
    </location>
</feature>
<dbReference type="PRINTS" id="PR00344">
    <property type="entry name" value="BCTRLSENSOR"/>
</dbReference>
<feature type="transmembrane region" description="Helical" evidence="13">
    <location>
        <begin position="424"/>
        <end position="444"/>
    </location>
</feature>
<dbReference type="RefSeq" id="WP_188574612.1">
    <property type="nucleotide sequence ID" value="NZ_BMCT01000001.1"/>
</dbReference>
<evidence type="ECO:0000256" key="7">
    <source>
        <dbReference type="ARBA" id="ARBA00022692"/>
    </source>
</evidence>
<dbReference type="PROSITE" id="PS50283">
    <property type="entry name" value="NA_SOLUT_SYMP_3"/>
    <property type="match status" value="1"/>
</dbReference>
<dbReference type="SMART" id="SM00387">
    <property type="entry name" value="HATPase_c"/>
    <property type="match status" value="1"/>
</dbReference>
<keyword evidence="12" id="KW-0175">Coiled coil</keyword>
<evidence type="ECO:0000256" key="13">
    <source>
        <dbReference type="SAM" id="Phobius"/>
    </source>
</evidence>
<dbReference type="SUPFAM" id="SSF55785">
    <property type="entry name" value="PYP-like sensor domain (PAS domain)"/>
    <property type="match status" value="1"/>
</dbReference>
<dbReference type="EMBL" id="BMCT01000001">
    <property type="protein sequence ID" value="GGF46277.1"/>
    <property type="molecule type" value="Genomic_DNA"/>
</dbReference>
<evidence type="ECO:0000256" key="3">
    <source>
        <dbReference type="ARBA" id="ARBA00006434"/>
    </source>
</evidence>
<evidence type="ECO:0000256" key="9">
    <source>
        <dbReference type="ARBA" id="ARBA00022989"/>
    </source>
</evidence>
<feature type="transmembrane region" description="Helical" evidence="13">
    <location>
        <begin position="70"/>
        <end position="94"/>
    </location>
</feature>
<keyword evidence="8 16" id="KW-0418">Kinase</keyword>
<reference evidence="16" key="1">
    <citation type="journal article" date="2014" name="Int. J. Syst. Evol. Microbiol.">
        <title>Complete genome sequence of Corynebacterium casei LMG S-19264T (=DSM 44701T), isolated from a smear-ripened cheese.</title>
        <authorList>
            <consortium name="US DOE Joint Genome Institute (JGI-PGF)"/>
            <person name="Walter F."/>
            <person name="Albersmeier A."/>
            <person name="Kalinowski J."/>
            <person name="Ruckert C."/>
        </authorList>
    </citation>
    <scope>NUCLEOTIDE SEQUENCE</scope>
    <source>
        <strain evidence="16">CCM 7897</strain>
    </source>
</reference>
<evidence type="ECO:0000256" key="10">
    <source>
        <dbReference type="ARBA" id="ARBA00023136"/>
    </source>
</evidence>
<name>A0A917F4N8_9HYPH</name>
<feature type="transmembrane region" description="Helical" evidence="13">
    <location>
        <begin position="395"/>
        <end position="412"/>
    </location>
</feature>
<comment type="caution">
    <text evidence="16">The sequence shown here is derived from an EMBL/GenBank/DDBJ whole genome shotgun (WGS) entry which is preliminary data.</text>
</comment>
<dbReference type="InterPro" id="IPR001734">
    <property type="entry name" value="Na/solute_symporter"/>
</dbReference>
<keyword evidence="9 13" id="KW-1133">Transmembrane helix</keyword>
<gene>
    <name evidence="16" type="ORF">GCM10007301_02240</name>
</gene>
<evidence type="ECO:0000256" key="2">
    <source>
        <dbReference type="ARBA" id="ARBA00004141"/>
    </source>
</evidence>